<reference evidence="2 3" key="1">
    <citation type="submission" date="2018-08" db="EMBL/GenBank/DDBJ databases">
        <title>A genome reference for cultivated species of the human gut microbiota.</title>
        <authorList>
            <person name="Zou Y."/>
            <person name="Xue W."/>
            <person name="Luo G."/>
        </authorList>
    </citation>
    <scope>NUCLEOTIDE SEQUENCE [LARGE SCALE GENOMIC DNA]</scope>
    <source>
        <strain evidence="2 3">AM07-24</strain>
    </source>
</reference>
<dbReference type="InterPro" id="IPR038078">
    <property type="entry name" value="PhoU-like_sf"/>
</dbReference>
<comment type="caution">
    <text evidence="2">The sequence shown here is derived from an EMBL/GenBank/DDBJ whole genome shotgun (WGS) entry which is preliminary data.</text>
</comment>
<evidence type="ECO:0000256" key="1">
    <source>
        <dbReference type="ARBA" id="ARBA00008591"/>
    </source>
</evidence>
<protein>
    <submittedName>
        <fullName evidence="2">DUF47 family protein</fullName>
    </submittedName>
</protein>
<evidence type="ECO:0000313" key="3">
    <source>
        <dbReference type="Proteomes" id="UP000284841"/>
    </source>
</evidence>
<gene>
    <name evidence="2" type="ORF">DW099_05110</name>
</gene>
<sequence length="208" mass="24711">MKKKNFFKKEERPDFYSLLIDQCDLNDEIMTLFISYMEEQEEETAEAIGQCEKEADQVRRKLIDYVENSFITPLDRHDIYAVSRRIDDITDKVKDLTDFIEFFEFVPIKKNIEMAQRIQVTVSGITEAVKCWAVGDDDGFWDAIMEAKRKSRIIKNLYWESLKKLDSDIFTLEEILIKREFFRDLNQLSYKTKKAIDRISDTKIKSIT</sequence>
<dbReference type="Proteomes" id="UP000284841">
    <property type="component" value="Unassembled WGS sequence"/>
</dbReference>
<dbReference type="InterPro" id="IPR018445">
    <property type="entry name" value="Put_Phosphate_transp_reg"/>
</dbReference>
<dbReference type="InterPro" id="IPR052912">
    <property type="entry name" value="UPF0111_domain"/>
</dbReference>
<accession>A0A415E855</accession>
<dbReference type="AlphaFoldDB" id="A0A415E855"/>
<organism evidence="2 3">
    <name type="scientific">Emergencia timonensis</name>
    <dbReference type="NCBI Taxonomy" id="1776384"/>
    <lineage>
        <taxon>Bacteria</taxon>
        <taxon>Bacillati</taxon>
        <taxon>Bacillota</taxon>
        <taxon>Clostridia</taxon>
        <taxon>Peptostreptococcales</taxon>
        <taxon>Anaerovoracaceae</taxon>
        <taxon>Emergencia</taxon>
    </lineage>
</organism>
<dbReference type="EMBL" id="QRMS01000001">
    <property type="protein sequence ID" value="RHJ89941.1"/>
    <property type="molecule type" value="Genomic_DNA"/>
</dbReference>
<keyword evidence="3" id="KW-1185">Reference proteome</keyword>
<comment type="similarity">
    <text evidence="1">Belongs to the UPF0111 family.</text>
</comment>
<evidence type="ECO:0000313" key="2">
    <source>
        <dbReference type="EMBL" id="RHJ89941.1"/>
    </source>
</evidence>
<proteinExistence type="inferred from homology"/>
<name>A0A415E855_9FIRM</name>
<dbReference type="OrthoDB" id="9797568at2"/>
<dbReference type="Pfam" id="PF01865">
    <property type="entry name" value="PhoU_div"/>
    <property type="match status" value="1"/>
</dbReference>
<dbReference type="PANTHER" id="PTHR37298:SF1">
    <property type="entry name" value="UPF0111 PROTEIN YKAA"/>
    <property type="match status" value="1"/>
</dbReference>
<dbReference type="RefSeq" id="WP_067541020.1">
    <property type="nucleotide sequence ID" value="NZ_AP025567.1"/>
</dbReference>
<dbReference type="Gene3D" id="1.20.58.220">
    <property type="entry name" value="Phosphate transport system protein phou homolog 2, domain 2"/>
    <property type="match status" value="1"/>
</dbReference>
<dbReference type="PANTHER" id="PTHR37298">
    <property type="entry name" value="UPF0111 PROTEIN YKAA"/>
    <property type="match status" value="1"/>
</dbReference>
<dbReference type="GeneID" id="83005615"/>
<dbReference type="STRING" id="1776384.GCA_900086585_03312"/>